<reference evidence="1" key="1">
    <citation type="journal article" date="2019" name="bioRxiv">
        <title>The Genome of the Zebra Mussel, Dreissena polymorpha: A Resource for Invasive Species Research.</title>
        <authorList>
            <person name="McCartney M.A."/>
            <person name="Auch B."/>
            <person name="Kono T."/>
            <person name="Mallez S."/>
            <person name="Zhang Y."/>
            <person name="Obille A."/>
            <person name="Becker A."/>
            <person name="Abrahante J.E."/>
            <person name="Garbe J."/>
            <person name="Badalamenti J.P."/>
            <person name="Herman A."/>
            <person name="Mangelson H."/>
            <person name="Liachko I."/>
            <person name="Sullivan S."/>
            <person name="Sone E.D."/>
            <person name="Koren S."/>
            <person name="Silverstein K.A.T."/>
            <person name="Beckman K.B."/>
            <person name="Gohl D.M."/>
        </authorList>
    </citation>
    <scope>NUCLEOTIDE SEQUENCE</scope>
    <source>
        <strain evidence="1">Duluth1</strain>
        <tissue evidence="1">Whole animal</tissue>
    </source>
</reference>
<name>A0A9D4EH64_DREPO</name>
<reference evidence="1" key="2">
    <citation type="submission" date="2020-11" db="EMBL/GenBank/DDBJ databases">
        <authorList>
            <person name="McCartney M.A."/>
            <person name="Auch B."/>
            <person name="Kono T."/>
            <person name="Mallez S."/>
            <person name="Becker A."/>
            <person name="Gohl D.M."/>
            <person name="Silverstein K.A.T."/>
            <person name="Koren S."/>
            <person name="Bechman K.B."/>
            <person name="Herman A."/>
            <person name="Abrahante J.E."/>
            <person name="Garbe J."/>
        </authorList>
    </citation>
    <scope>NUCLEOTIDE SEQUENCE</scope>
    <source>
        <strain evidence="1">Duluth1</strain>
        <tissue evidence="1">Whole animal</tissue>
    </source>
</reference>
<comment type="caution">
    <text evidence="1">The sequence shown here is derived from an EMBL/GenBank/DDBJ whole genome shotgun (WGS) entry which is preliminary data.</text>
</comment>
<organism evidence="1 2">
    <name type="scientific">Dreissena polymorpha</name>
    <name type="common">Zebra mussel</name>
    <name type="synonym">Mytilus polymorpha</name>
    <dbReference type="NCBI Taxonomy" id="45954"/>
    <lineage>
        <taxon>Eukaryota</taxon>
        <taxon>Metazoa</taxon>
        <taxon>Spiralia</taxon>
        <taxon>Lophotrochozoa</taxon>
        <taxon>Mollusca</taxon>
        <taxon>Bivalvia</taxon>
        <taxon>Autobranchia</taxon>
        <taxon>Heteroconchia</taxon>
        <taxon>Euheterodonta</taxon>
        <taxon>Imparidentia</taxon>
        <taxon>Neoheterodontei</taxon>
        <taxon>Myida</taxon>
        <taxon>Dreissenoidea</taxon>
        <taxon>Dreissenidae</taxon>
        <taxon>Dreissena</taxon>
    </lineage>
</organism>
<dbReference type="AlphaFoldDB" id="A0A9D4EH64"/>
<evidence type="ECO:0000313" key="2">
    <source>
        <dbReference type="Proteomes" id="UP000828390"/>
    </source>
</evidence>
<dbReference type="EMBL" id="JAIWYP010000008">
    <property type="protein sequence ID" value="KAH3779641.1"/>
    <property type="molecule type" value="Genomic_DNA"/>
</dbReference>
<evidence type="ECO:0000313" key="1">
    <source>
        <dbReference type="EMBL" id="KAH3779641.1"/>
    </source>
</evidence>
<gene>
    <name evidence="1" type="ORF">DPMN_157446</name>
</gene>
<protein>
    <submittedName>
        <fullName evidence="1">Uncharacterized protein</fullName>
    </submittedName>
</protein>
<dbReference type="Proteomes" id="UP000828390">
    <property type="component" value="Unassembled WGS sequence"/>
</dbReference>
<sequence>MSSDGGNIICKCEEQGQWRDHMETPLESYKEESVVSCANSQKEIRRTKKKNFGQVDGALCRY</sequence>
<keyword evidence="2" id="KW-1185">Reference proteome</keyword>
<proteinExistence type="predicted"/>
<accession>A0A9D4EH64</accession>